<comment type="caution">
    <text evidence="1">The sequence shown here is derived from an EMBL/GenBank/DDBJ whole genome shotgun (WGS) entry which is preliminary data.</text>
</comment>
<proteinExistence type="predicted"/>
<gene>
    <name evidence="1" type="ORF">BV898_19697</name>
</gene>
<organism evidence="1 2">
    <name type="scientific">Hypsibius exemplaris</name>
    <name type="common">Freshwater tardigrade</name>
    <dbReference type="NCBI Taxonomy" id="2072580"/>
    <lineage>
        <taxon>Eukaryota</taxon>
        <taxon>Metazoa</taxon>
        <taxon>Ecdysozoa</taxon>
        <taxon>Tardigrada</taxon>
        <taxon>Eutardigrada</taxon>
        <taxon>Parachela</taxon>
        <taxon>Hypsibioidea</taxon>
        <taxon>Hypsibiidae</taxon>
        <taxon>Hypsibius</taxon>
    </lineage>
</organism>
<dbReference type="EMBL" id="MTYJ01000659">
    <property type="protein sequence ID" value="OWA55314.1"/>
    <property type="molecule type" value="Genomic_DNA"/>
</dbReference>
<dbReference type="Proteomes" id="UP000192578">
    <property type="component" value="Unassembled WGS sequence"/>
</dbReference>
<keyword evidence="2" id="KW-1185">Reference proteome</keyword>
<name>A0A9X6NSM7_HYPEX</name>
<reference evidence="2" key="1">
    <citation type="submission" date="2017-01" db="EMBL/GenBank/DDBJ databases">
        <title>Comparative genomics of anhydrobiosis in the tardigrade Hypsibius dujardini.</title>
        <authorList>
            <person name="Yoshida Y."/>
            <person name="Koutsovoulos G."/>
            <person name="Laetsch D."/>
            <person name="Stevens L."/>
            <person name="Kumar S."/>
            <person name="Horikawa D."/>
            <person name="Ishino K."/>
            <person name="Komine S."/>
            <person name="Tomita M."/>
            <person name="Blaxter M."/>
            <person name="Arakawa K."/>
        </authorList>
    </citation>
    <scope>NUCLEOTIDE SEQUENCE [LARGE SCALE GENOMIC DNA]</scope>
    <source>
        <strain evidence="2">Z151</strain>
    </source>
</reference>
<sequence>MAFGGGESCSPSAGEAAAVGEWTPGKLELLRRVSNDVSEASDPECRVSHGGQFAGGPYTVLGRVRCPNVPNSLSWDRLLRVSWWFWCFTLRDSYSVPVWLLNVLDAAINRAATAQRLFPVSPLLTSSPTISTPSALTIRQRFPPGLPGCYTRTCTLVLAHQQDLESSTLPPECPHSHRPEVRPRYSMDLYPSSWGLPSDPRGTARAAAATDCFGITTAS</sequence>
<evidence type="ECO:0000313" key="1">
    <source>
        <dbReference type="EMBL" id="OWA55314.1"/>
    </source>
</evidence>
<accession>A0A9X6NSM7</accession>
<dbReference type="AlphaFoldDB" id="A0A9X6NSM7"/>
<protein>
    <submittedName>
        <fullName evidence="1">Uncharacterized protein</fullName>
    </submittedName>
</protein>
<evidence type="ECO:0000313" key="2">
    <source>
        <dbReference type="Proteomes" id="UP000192578"/>
    </source>
</evidence>